<gene>
    <name evidence="1" type="ORF">C7S16_0044</name>
</gene>
<dbReference type="EMBL" id="QXCT01000002">
    <property type="protein sequence ID" value="MDW9254466.1"/>
    <property type="molecule type" value="Genomic_DNA"/>
</dbReference>
<evidence type="ECO:0000313" key="1">
    <source>
        <dbReference type="EMBL" id="MDW9254466.1"/>
    </source>
</evidence>
<dbReference type="SUPFAM" id="SSF53850">
    <property type="entry name" value="Periplasmic binding protein-like II"/>
    <property type="match status" value="1"/>
</dbReference>
<comment type="caution">
    <text evidence="1">The sequence shown here is derived from an EMBL/GenBank/DDBJ whole genome shotgun (WGS) entry which is preliminary data.</text>
</comment>
<accession>A0AAW9CX59</accession>
<protein>
    <submittedName>
        <fullName evidence="1">Aliphatic sulfonates family ABC transporter, periplasmic ligand-binding protein</fullName>
    </submittedName>
</protein>
<organism evidence="1 2">
    <name type="scientific">Burkholderia thailandensis</name>
    <dbReference type="NCBI Taxonomy" id="57975"/>
    <lineage>
        <taxon>Bacteria</taxon>
        <taxon>Pseudomonadati</taxon>
        <taxon>Pseudomonadota</taxon>
        <taxon>Betaproteobacteria</taxon>
        <taxon>Burkholderiales</taxon>
        <taxon>Burkholderiaceae</taxon>
        <taxon>Burkholderia</taxon>
        <taxon>pseudomallei group</taxon>
    </lineage>
</organism>
<reference evidence="1" key="1">
    <citation type="submission" date="2018-08" db="EMBL/GenBank/DDBJ databases">
        <title>Identification of Burkholderia cepacia strains that express a Burkholderia pseudomallei-like capsular polysaccharide.</title>
        <authorList>
            <person name="Burtnick M.N."/>
            <person name="Vongsouvath M."/>
            <person name="Newton P."/>
            <person name="Wuthiekanun V."/>
            <person name="Limmathurotsakul D."/>
            <person name="Brett P.J."/>
            <person name="Chantratita N."/>
            <person name="Dance D.A."/>
        </authorList>
    </citation>
    <scope>NUCLEOTIDE SEQUENCE</scope>
    <source>
        <strain evidence="1">SBXCC001</strain>
    </source>
</reference>
<dbReference type="Gene3D" id="3.40.190.10">
    <property type="entry name" value="Periplasmic binding protein-like II"/>
    <property type="match status" value="2"/>
</dbReference>
<sequence length="218" mass="23766">MTASARFEYRPGKECGKARRNRAHRISARQCAAAREDRLPRHRACLSRPADARAAFARRGIDARVDARVIGNPYLATIERQANARAIANGKGLVNNTQYHLASRKFAEAEPQRVRALLDEVGAADRWARANIATVAARLSPLVGLDTTTLARALRRASYGVQPIDDAALAYQQQIADTFSTLKLIPRTIDVTARALASSIGRRSHRNRAGQSADASTG</sequence>
<proteinExistence type="predicted"/>
<name>A0AAW9CX59_BURTH</name>
<dbReference type="Proteomes" id="UP001272137">
    <property type="component" value="Unassembled WGS sequence"/>
</dbReference>
<dbReference type="AlphaFoldDB" id="A0AAW9CX59"/>
<evidence type="ECO:0000313" key="2">
    <source>
        <dbReference type="Proteomes" id="UP001272137"/>
    </source>
</evidence>